<dbReference type="RefSeq" id="WP_094906469.1">
    <property type="nucleotide sequence ID" value="NZ_NPEZ01000003.1"/>
</dbReference>
<organism evidence="1 2">
    <name type="scientific">Salinicoccus roseus</name>
    <dbReference type="NCBI Taxonomy" id="45670"/>
    <lineage>
        <taxon>Bacteria</taxon>
        <taxon>Bacillati</taxon>
        <taxon>Bacillota</taxon>
        <taxon>Bacilli</taxon>
        <taxon>Bacillales</taxon>
        <taxon>Staphylococcaceae</taxon>
        <taxon>Salinicoccus</taxon>
    </lineage>
</organism>
<dbReference type="AlphaFoldDB" id="A0A265E5V7"/>
<reference evidence="1 2" key="1">
    <citation type="submission" date="2017-07" db="EMBL/GenBank/DDBJ databases">
        <title>Shotgun whole genome sequences of three halophilic bacterial isolates.</title>
        <authorList>
            <person name="Pozzo T."/>
            <person name="Higdon S.M."/>
            <person name="Quillaguaman J."/>
        </authorList>
    </citation>
    <scope>NUCLEOTIDE SEQUENCE [LARGE SCALE GENOMIC DNA]</scope>
    <source>
        <strain evidence="1 2">BU-1</strain>
    </source>
</reference>
<evidence type="ECO:0000313" key="2">
    <source>
        <dbReference type="Proteomes" id="UP000216682"/>
    </source>
</evidence>
<comment type="caution">
    <text evidence="1">The sequence shown here is derived from an EMBL/GenBank/DDBJ whole genome shotgun (WGS) entry which is preliminary data.</text>
</comment>
<proteinExistence type="predicted"/>
<dbReference type="Proteomes" id="UP000216682">
    <property type="component" value="Unassembled WGS sequence"/>
</dbReference>
<accession>A0A265E5V7</accession>
<sequence>MDRKFQSRPFILAKSQLDSSEQWFDYVKPLSSAFLYYDEKTSITVQNEADVKMILIGYMLDIRDGGLDSYRILSALCREYAAMEEDFYEHLDHLNGRYVLIVDDGTDTRLFTDATCLRPVFHWNNEMLASHEALLREAVKVQAGKELPVADYRMNGFLDLTSTEGIYKVNPNHFFSARQEAFQRYYPREDAKMMTTDDVFSETVDFFPPQVEWLGRSGRKIHQSLTGGYDSKVSLALTKGIMDQIDYFTYMIDLENAPDNQFGKIYKRDKDLVDRLVYNLNLHHDYYFFKDYKVPDDYNRKLRSNVSSHHSFALSYLTSREFDEGGIHVKSTIYEMAKLPYDKKYDFKEDDASLVDVATAWAPQAIREDREKLETLFEAFKERNGFDAYGKYGYNVPAALYWETRMSNWHSNITQETDTTLETFILVNNRYMLDRYMRMGTADRENKGYLTRLISEFWPILNYFVPNRYETLEDKVQMAREKKAPAAYNISLSYGDVRFRNINNLDLAFNTDGVEMRPMDGTALKDDTLSVTLENKGEQEEVLMLKGYYEHPVTNIEIAIDDAHFSINDFIQGKTVAVPAGGKTQITYHYAKNFDRKSWYRAGLLSISPAGG</sequence>
<protein>
    <submittedName>
        <fullName evidence="1">Uncharacterized protein</fullName>
    </submittedName>
</protein>
<gene>
    <name evidence="1" type="ORF">CFN03_07415</name>
</gene>
<evidence type="ECO:0000313" key="1">
    <source>
        <dbReference type="EMBL" id="OZT76900.1"/>
    </source>
</evidence>
<dbReference type="SUPFAM" id="SSF52402">
    <property type="entry name" value="Adenine nucleotide alpha hydrolases-like"/>
    <property type="match status" value="1"/>
</dbReference>
<name>A0A265E5V7_9STAP</name>
<dbReference type="EMBL" id="NPEZ01000003">
    <property type="protein sequence ID" value="OZT76900.1"/>
    <property type="molecule type" value="Genomic_DNA"/>
</dbReference>